<dbReference type="EMBL" id="UZAH01027011">
    <property type="protein sequence ID" value="VDO87723.1"/>
    <property type="molecule type" value="Genomic_DNA"/>
</dbReference>
<reference evidence="4" key="2">
    <citation type="submission" date="2019-09" db="UniProtKB">
        <authorList>
            <consortium name="WormBaseParasite"/>
        </authorList>
    </citation>
    <scope>IDENTIFICATION</scope>
</reference>
<dbReference type="WBParaSite" id="HPBE_0001118301-mRNA-1">
    <property type="protein sequence ID" value="HPBE_0001118301-mRNA-1"/>
    <property type="gene ID" value="HPBE_0001118301"/>
</dbReference>
<dbReference type="AlphaFoldDB" id="A0A183FT31"/>
<reference evidence="2 3" key="1">
    <citation type="submission" date="2018-11" db="EMBL/GenBank/DDBJ databases">
        <authorList>
            <consortium name="Pathogen Informatics"/>
        </authorList>
    </citation>
    <scope>NUCLEOTIDE SEQUENCE [LARGE SCALE GENOMIC DNA]</scope>
</reference>
<gene>
    <name evidence="2" type="ORF">HPBE_LOCUS11184</name>
</gene>
<evidence type="ECO:0000313" key="2">
    <source>
        <dbReference type="EMBL" id="VDO87723.1"/>
    </source>
</evidence>
<keyword evidence="3" id="KW-1185">Reference proteome</keyword>
<accession>A0A183FT31</accession>
<name>A0A183FT31_HELPZ</name>
<protein>
    <submittedName>
        <fullName evidence="4">MADF domain-containing protein</fullName>
    </submittedName>
</protein>
<evidence type="ECO:0000259" key="1">
    <source>
        <dbReference type="PROSITE" id="PS51029"/>
    </source>
</evidence>
<proteinExistence type="predicted"/>
<evidence type="ECO:0000313" key="4">
    <source>
        <dbReference type="WBParaSite" id="HPBE_0001118301-mRNA-1"/>
    </source>
</evidence>
<evidence type="ECO:0000313" key="3">
    <source>
        <dbReference type="Proteomes" id="UP000050761"/>
    </source>
</evidence>
<dbReference type="PROSITE" id="PS51029">
    <property type="entry name" value="MADF"/>
    <property type="match status" value="1"/>
</dbReference>
<dbReference type="InterPro" id="IPR006578">
    <property type="entry name" value="MADF-dom"/>
</dbReference>
<feature type="domain" description="MADF" evidence="1">
    <location>
        <begin position="21"/>
        <end position="122"/>
    </location>
</feature>
<dbReference type="Proteomes" id="UP000050761">
    <property type="component" value="Unassembled WGS sequence"/>
</dbReference>
<accession>A0A3P8AA86</accession>
<sequence>MKRHVKKEPVVTTLTESEKLLLIETVEQFPAIWDEEETGHKQTFARKDAWRNVINIMELEMGRTYNRAVLQSTLKICAILSCEKEGLPHGSFGHNRSCCRDSGEVASWPFYKPLKFLSKTTDPGVRYSNVLDDTTNADIASEAPERASVCADRINTLDAVNSRFMGEALDFPG</sequence>
<dbReference type="OrthoDB" id="5876908at2759"/>
<organism evidence="3 4">
    <name type="scientific">Heligmosomoides polygyrus</name>
    <name type="common">Parasitic roundworm</name>
    <dbReference type="NCBI Taxonomy" id="6339"/>
    <lineage>
        <taxon>Eukaryota</taxon>
        <taxon>Metazoa</taxon>
        <taxon>Ecdysozoa</taxon>
        <taxon>Nematoda</taxon>
        <taxon>Chromadorea</taxon>
        <taxon>Rhabditida</taxon>
        <taxon>Rhabditina</taxon>
        <taxon>Rhabditomorpha</taxon>
        <taxon>Strongyloidea</taxon>
        <taxon>Heligmosomidae</taxon>
        <taxon>Heligmosomoides</taxon>
    </lineage>
</organism>